<gene>
    <name evidence="8" type="ORF">HF519_02615</name>
</gene>
<keyword evidence="4 6" id="KW-0573">Peptidoglycan synthesis</keyword>
<keyword evidence="3 6" id="KW-0133">Cell shape</keyword>
<dbReference type="InterPro" id="IPR005490">
    <property type="entry name" value="LD_TPept_cat_dom"/>
</dbReference>
<reference evidence="8 9" key="1">
    <citation type="submission" date="2020-04" db="EMBL/GenBank/DDBJ databases">
        <authorList>
            <person name="Klaysubun C."/>
            <person name="Duangmal K."/>
            <person name="Lipun K."/>
        </authorList>
    </citation>
    <scope>NUCLEOTIDE SEQUENCE [LARGE SCALE GENOMIC DNA]</scope>
    <source>
        <strain evidence="8 9">DSM 45300</strain>
    </source>
</reference>
<dbReference type="GO" id="GO:0071555">
    <property type="term" value="P:cell wall organization"/>
    <property type="evidence" value="ECO:0007669"/>
    <property type="project" value="UniProtKB-UniRule"/>
</dbReference>
<comment type="pathway">
    <text evidence="1 6">Cell wall biogenesis; peptidoglycan biosynthesis.</text>
</comment>
<keyword evidence="9" id="KW-1185">Reference proteome</keyword>
<evidence type="ECO:0000313" key="8">
    <source>
        <dbReference type="EMBL" id="NMH90493.1"/>
    </source>
</evidence>
<dbReference type="PANTHER" id="PTHR30582:SF33">
    <property type="entry name" value="EXPORTED PROTEIN"/>
    <property type="match status" value="1"/>
</dbReference>
<dbReference type="RefSeq" id="WP_169409989.1">
    <property type="nucleotide sequence ID" value="NZ_JAAXKZ010000005.1"/>
</dbReference>
<dbReference type="UniPathway" id="UPA00219"/>
<dbReference type="InterPro" id="IPR050979">
    <property type="entry name" value="LD-transpeptidase"/>
</dbReference>
<dbReference type="CDD" id="cd16913">
    <property type="entry name" value="YkuD_like"/>
    <property type="match status" value="1"/>
</dbReference>
<organism evidence="8 9">
    <name type="scientific">Pseudonocardia bannensis</name>
    <dbReference type="NCBI Taxonomy" id="630973"/>
    <lineage>
        <taxon>Bacteria</taxon>
        <taxon>Bacillati</taxon>
        <taxon>Actinomycetota</taxon>
        <taxon>Actinomycetes</taxon>
        <taxon>Pseudonocardiales</taxon>
        <taxon>Pseudonocardiaceae</taxon>
        <taxon>Pseudonocardia</taxon>
    </lineage>
</organism>
<dbReference type="GO" id="GO:0018104">
    <property type="term" value="P:peptidoglycan-protein cross-linking"/>
    <property type="evidence" value="ECO:0007669"/>
    <property type="project" value="TreeGrafter"/>
</dbReference>
<keyword evidence="2" id="KW-0808">Transferase</keyword>
<evidence type="ECO:0000256" key="2">
    <source>
        <dbReference type="ARBA" id="ARBA00022679"/>
    </source>
</evidence>
<dbReference type="GO" id="GO:0071972">
    <property type="term" value="F:peptidoglycan L,D-transpeptidase activity"/>
    <property type="evidence" value="ECO:0007669"/>
    <property type="project" value="TreeGrafter"/>
</dbReference>
<evidence type="ECO:0000256" key="4">
    <source>
        <dbReference type="ARBA" id="ARBA00022984"/>
    </source>
</evidence>
<evidence type="ECO:0000256" key="6">
    <source>
        <dbReference type="PROSITE-ProRule" id="PRU01373"/>
    </source>
</evidence>
<keyword evidence="5 6" id="KW-0961">Cell wall biogenesis/degradation</keyword>
<evidence type="ECO:0000259" key="7">
    <source>
        <dbReference type="PROSITE" id="PS52029"/>
    </source>
</evidence>
<proteinExistence type="predicted"/>
<feature type="domain" description="L,D-TPase catalytic" evidence="7">
    <location>
        <begin position="55"/>
        <end position="163"/>
    </location>
</feature>
<dbReference type="GO" id="GO:0008360">
    <property type="term" value="P:regulation of cell shape"/>
    <property type="evidence" value="ECO:0007669"/>
    <property type="project" value="UniProtKB-UniRule"/>
</dbReference>
<feature type="active site" description="Proton donor/acceptor" evidence="6">
    <location>
        <position position="128"/>
    </location>
</feature>
<dbReference type="SUPFAM" id="SSF141523">
    <property type="entry name" value="L,D-transpeptidase catalytic domain-like"/>
    <property type="match status" value="1"/>
</dbReference>
<comment type="caution">
    <text evidence="8">The sequence shown here is derived from an EMBL/GenBank/DDBJ whole genome shotgun (WGS) entry which is preliminary data.</text>
</comment>
<dbReference type="Pfam" id="PF03734">
    <property type="entry name" value="YkuD"/>
    <property type="match status" value="1"/>
</dbReference>
<evidence type="ECO:0000313" key="9">
    <source>
        <dbReference type="Proteomes" id="UP000586918"/>
    </source>
</evidence>
<evidence type="ECO:0000256" key="3">
    <source>
        <dbReference type="ARBA" id="ARBA00022960"/>
    </source>
</evidence>
<dbReference type="EMBL" id="JAAXKZ010000005">
    <property type="protein sequence ID" value="NMH90493.1"/>
    <property type="molecule type" value="Genomic_DNA"/>
</dbReference>
<accession>A0A848DD32</accession>
<dbReference type="PANTHER" id="PTHR30582">
    <property type="entry name" value="L,D-TRANSPEPTIDASE"/>
    <property type="match status" value="1"/>
</dbReference>
<protein>
    <submittedName>
        <fullName evidence="8">L,D-transpeptidase</fullName>
    </submittedName>
</protein>
<dbReference type="GO" id="GO:0016740">
    <property type="term" value="F:transferase activity"/>
    <property type="evidence" value="ECO:0007669"/>
    <property type="project" value="UniProtKB-KW"/>
</dbReference>
<dbReference type="GO" id="GO:0005576">
    <property type="term" value="C:extracellular region"/>
    <property type="evidence" value="ECO:0007669"/>
    <property type="project" value="TreeGrafter"/>
</dbReference>
<feature type="active site" description="Nucleophile" evidence="6">
    <location>
        <position position="139"/>
    </location>
</feature>
<name>A0A848DD32_9PSEU</name>
<dbReference type="Gene3D" id="2.40.440.10">
    <property type="entry name" value="L,D-transpeptidase catalytic domain-like"/>
    <property type="match status" value="1"/>
</dbReference>
<dbReference type="AlphaFoldDB" id="A0A848DD32"/>
<dbReference type="Proteomes" id="UP000586918">
    <property type="component" value="Unassembled WGS sequence"/>
</dbReference>
<sequence>MGKHSKARRPRVRAAVTAGLVGVGTLGSMGVGHAQGVPAGAEAPMVEGTPCTAAARACVDVDAKKAWLIDDGQVVRGPVRMSPGGPGHETPRGNFRVEWKNKNHRSAEFNNAPMPFAVFFAEGGIAFHEGNLSTPSAGCVRLGTEDAGAFYDFLQIDDRVQVR</sequence>
<dbReference type="PROSITE" id="PS52029">
    <property type="entry name" value="LD_TPASE"/>
    <property type="match status" value="1"/>
</dbReference>
<evidence type="ECO:0000256" key="1">
    <source>
        <dbReference type="ARBA" id="ARBA00004752"/>
    </source>
</evidence>
<evidence type="ECO:0000256" key="5">
    <source>
        <dbReference type="ARBA" id="ARBA00023316"/>
    </source>
</evidence>
<dbReference type="InterPro" id="IPR038063">
    <property type="entry name" value="Transpep_catalytic_dom"/>
</dbReference>